<dbReference type="EMBL" id="CP053562">
    <property type="protein sequence ID" value="QPZ89958.1"/>
    <property type="molecule type" value="Genomic_DNA"/>
</dbReference>
<organism evidence="1 2">
    <name type="scientific">Thioclava electrotropha</name>
    <dbReference type="NCBI Taxonomy" id="1549850"/>
    <lineage>
        <taxon>Bacteria</taxon>
        <taxon>Pseudomonadati</taxon>
        <taxon>Pseudomonadota</taxon>
        <taxon>Alphaproteobacteria</taxon>
        <taxon>Rhodobacterales</taxon>
        <taxon>Paracoccaceae</taxon>
        <taxon>Thioclava</taxon>
    </lineage>
</organism>
<dbReference type="RefSeq" id="WP_083077673.1">
    <property type="nucleotide sequence ID" value="NZ_CP053562.1"/>
</dbReference>
<keyword evidence="2" id="KW-1185">Reference proteome</keyword>
<name>A0ABX6YQK0_9RHOB</name>
<evidence type="ECO:0000313" key="2">
    <source>
        <dbReference type="Proteomes" id="UP000192422"/>
    </source>
</evidence>
<protein>
    <submittedName>
        <fullName evidence="1">Uncharacterized protein</fullName>
    </submittedName>
</protein>
<gene>
    <name evidence="1" type="ORF">AKL02_002990</name>
</gene>
<proteinExistence type="predicted"/>
<accession>A0ABX6YQK0</accession>
<reference evidence="1 2" key="1">
    <citation type="submission" date="2020-05" db="EMBL/GenBank/DDBJ databases">
        <title>Thioclava electrotropha strain Elox9 finished genome.</title>
        <authorList>
            <person name="Rowe A.R."/>
            <person name="Wilbanks E.G."/>
        </authorList>
    </citation>
    <scope>NUCLEOTIDE SEQUENCE [LARGE SCALE GENOMIC DNA]</scope>
    <source>
        <strain evidence="1 2">Elox9</strain>
    </source>
</reference>
<evidence type="ECO:0000313" key="1">
    <source>
        <dbReference type="EMBL" id="QPZ89958.1"/>
    </source>
</evidence>
<sequence length="72" mass="7984">MLRFDPNNLEDLLLLKPDGVFEVRAEHGATVIVVHRFGEDDETIVCTSPGHANQVRQRLTDKGMVGLVADAR</sequence>
<dbReference type="Proteomes" id="UP000192422">
    <property type="component" value="Chromosome"/>
</dbReference>